<dbReference type="InterPro" id="IPR036514">
    <property type="entry name" value="SGNH_hydro_sf"/>
</dbReference>
<dbReference type="SUPFAM" id="SSF52266">
    <property type="entry name" value="SGNH hydrolase"/>
    <property type="match status" value="1"/>
</dbReference>
<feature type="disulfide bond" evidence="2">
    <location>
        <begin position="59"/>
        <end position="88"/>
    </location>
</feature>
<keyword evidence="3" id="KW-0732">Signal</keyword>
<organism evidence="5 6">
    <name type="scientific">Actinoplanes italicus</name>
    <dbReference type="NCBI Taxonomy" id="113567"/>
    <lineage>
        <taxon>Bacteria</taxon>
        <taxon>Bacillati</taxon>
        <taxon>Actinomycetota</taxon>
        <taxon>Actinomycetes</taxon>
        <taxon>Micromonosporales</taxon>
        <taxon>Micromonosporaceae</taxon>
        <taxon>Actinoplanes</taxon>
    </lineage>
</organism>
<feature type="disulfide bond" evidence="2">
    <location>
        <begin position="129"/>
        <end position="137"/>
    </location>
</feature>
<dbReference type="InterPro" id="IPR013830">
    <property type="entry name" value="SGNH_hydro"/>
</dbReference>
<evidence type="ECO:0000313" key="5">
    <source>
        <dbReference type="EMBL" id="PRX19820.1"/>
    </source>
</evidence>
<gene>
    <name evidence="5" type="ORF">CLV67_10985</name>
</gene>
<keyword evidence="6" id="KW-1185">Reference proteome</keyword>
<dbReference type="Proteomes" id="UP000239415">
    <property type="component" value="Unassembled WGS sequence"/>
</dbReference>
<feature type="disulfide bond" evidence="2">
    <location>
        <begin position="191"/>
        <end position="238"/>
    </location>
</feature>
<evidence type="ECO:0000313" key="6">
    <source>
        <dbReference type="Proteomes" id="UP000239415"/>
    </source>
</evidence>
<accession>A0A2T0K9M7</accession>
<sequence>MKRRWISVATTTVALAALTACGGAEDAATKAVDARDFVALGDSYAAGLGAGNYGDSKDCVQSKDGGYPHLWAKLATAAGLGKVTDATCAGAKINDVRFEQLTALSDSTGWVTLTVGGNDAGWSGTLQKCLLTDDKTCQSSVDTAVAAAKTNLPAELDALYKMIRDRAPNAKVFVLGYPHLVAEPGPSGVSCESLTDARRKALNSGADSLVELIQGRVAAQQGFTFVDVRKAFEGHGACTKEPWIHGLRDNLAESYHPTVEGHKAYAEALFAVTG</sequence>
<evidence type="ECO:0000256" key="2">
    <source>
        <dbReference type="PIRSR" id="PIRSR637460-2"/>
    </source>
</evidence>
<keyword evidence="2" id="KW-1015">Disulfide bond</keyword>
<dbReference type="RefSeq" id="WP_106321537.1">
    <property type="nucleotide sequence ID" value="NZ_BOMO01000077.1"/>
</dbReference>
<dbReference type="InterPro" id="IPR037460">
    <property type="entry name" value="SEST-like"/>
</dbReference>
<dbReference type="OrthoDB" id="5503950at2"/>
<dbReference type="PROSITE" id="PS51257">
    <property type="entry name" value="PROKAR_LIPOPROTEIN"/>
    <property type="match status" value="1"/>
</dbReference>
<dbReference type="PANTHER" id="PTHR37981:SF1">
    <property type="entry name" value="SGNH HYDROLASE-TYPE ESTERASE DOMAIN-CONTAINING PROTEIN"/>
    <property type="match status" value="1"/>
</dbReference>
<reference evidence="5 6" key="1">
    <citation type="submission" date="2018-03" db="EMBL/GenBank/DDBJ databases">
        <title>Genomic Encyclopedia of Archaeal and Bacterial Type Strains, Phase II (KMG-II): from individual species to whole genera.</title>
        <authorList>
            <person name="Goeker M."/>
        </authorList>
    </citation>
    <scope>NUCLEOTIDE SEQUENCE [LARGE SCALE GENOMIC DNA]</scope>
    <source>
        <strain evidence="5 6">DSM 43146</strain>
    </source>
</reference>
<evidence type="ECO:0000259" key="4">
    <source>
        <dbReference type="Pfam" id="PF13472"/>
    </source>
</evidence>
<name>A0A2T0K9M7_9ACTN</name>
<feature type="active site" description="Nucleophile" evidence="1">
    <location>
        <position position="43"/>
    </location>
</feature>
<proteinExistence type="predicted"/>
<comment type="caution">
    <text evidence="5">The sequence shown here is derived from an EMBL/GenBank/DDBJ whole genome shotgun (WGS) entry which is preliminary data.</text>
</comment>
<evidence type="ECO:0000256" key="1">
    <source>
        <dbReference type="PIRSR" id="PIRSR637460-1"/>
    </source>
</evidence>
<dbReference type="Pfam" id="PF13472">
    <property type="entry name" value="Lipase_GDSL_2"/>
    <property type="match status" value="1"/>
</dbReference>
<dbReference type="Gene3D" id="3.40.50.1110">
    <property type="entry name" value="SGNH hydrolase"/>
    <property type="match status" value="1"/>
</dbReference>
<feature type="signal peptide" evidence="3">
    <location>
        <begin position="1"/>
        <end position="22"/>
    </location>
</feature>
<dbReference type="GO" id="GO:0019433">
    <property type="term" value="P:triglyceride catabolic process"/>
    <property type="evidence" value="ECO:0007669"/>
    <property type="project" value="TreeGrafter"/>
</dbReference>
<dbReference type="CDD" id="cd01823">
    <property type="entry name" value="SEST_like"/>
    <property type="match status" value="1"/>
</dbReference>
<evidence type="ECO:0000256" key="3">
    <source>
        <dbReference type="SAM" id="SignalP"/>
    </source>
</evidence>
<feature type="domain" description="SGNH hydrolase-type esterase" evidence="4">
    <location>
        <begin position="39"/>
        <end position="264"/>
    </location>
</feature>
<feature type="active site" evidence="1">
    <location>
        <position position="256"/>
    </location>
</feature>
<feature type="chain" id="PRO_5039465136" evidence="3">
    <location>
        <begin position="23"/>
        <end position="274"/>
    </location>
</feature>
<protein>
    <submittedName>
        <fullName evidence="5">Lysophospholipase L1-like esterase</fullName>
    </submittedName>
</protein>
<dbReference type="PANTHER" id="PTHR37981">
    <property type="entry name" value="LIPASE 2"/>
    <property type="match status" value="1"/>
</dbReference>
<dbReference type="EMBL" id="PVMZ01000009">
    <property type="protein sequence ID" value="PRX19820.1"/>
    <property type="molecule type" value="Genomic_DNA"/>
</dbReference>
<dbReference type="GO" id="GO:0004806">
    <property type="term" value="F:triacylglycerol lipase activity"/>
    <property type="evidence" value="ECO:0007669"/>
    <property type="project" value="TreeGrafter"/>
</dbReference>
<dbReference type="AlphaFoldDB" id="A0A2T0K9M7"/>